<feature type="region of interest" description="Disordered" evidence="1">
    <location>
        <begin position="245"/>
        <end position="283"/>
    </location>
</feature>
<dbReference type="AlphaFoldDB" id="A0A7W7QWS8"/>
<dbReference type="EMBL" id="JACHJP010000022">
    <property type="protein sequence ID" value="MBB4920978.1"/>
    <property type="molecule type" value="Genomic_DNA"/>
</dbReference>
<name>A0A7W7QWS8_9ACTN</name>
<gene>
    <name evidence="3" type="ORF">FHS44_008131</name>
</gene>
<comment type="caution">
    <text evidence="3">The sequence shown here is derived from an EMBL/GenBank/DDBJ whole genome shotgun (WGS) entry which is preliminary data.</text>
</comment>
<keyword evidence="2" id="KW-0472">Membrane</keyword>
<dbReference type="RefSeq" id="WP_184725810.1">
    <property type="nucleotide sequence ID" value="NZ_JACHJP010000022.1"/>
</dbReference>
<accession>A0A7W7QWS8</accession>
<keyword evidence="2" id="KW-0812">Transmembrane</keyword>
<feature type="transmembrane region" description="Helical" evidence="2">
    <location>
        <begin position="111"/>
        <end position="129"/>
    </location>
</feature>
<evidence type="ECO:0008006" key="5">
    <source>
        <dbReference type="Google" id="ProtNLM"/>
    </source>
</evidence>
<feature type="transmembrane region" description="Helical" evidence="2">
    <location>
        <begin position="149"/>
        <end position="168"/>
    </location>
</feature>
<dbReference type="Proteomes" id="UP000552644">
    <property type="component" value="Unassembled WGS sequence"/>
</dbReference>
<proteinExistence type="predicted"/>
<sequence>MSRRAAVAELAPEDLAATLQTERAAADVRRADELARTTAEAAHDRARANVSVQARLDEMERAEREAAAAANADLARMYRQALAAGERTRITAGLARSAEARALRLEKLRGLNLRVLVPVLIGFAAWSTTGVQAGGAQLMGVTNTAPMWWALWLLEPVLIGAVVWVIIARAQLAASGGRLAEGAERIAWGCLATSVVLNLVAGAASEGGVLAMVGAMLAHAIGPVGAAATAHLIGVVDSSVTAADPWTEQGRPVPGLADMDLRPPTRRTLGDVPESTPESVTDRPVTVWPVAPEGRALLPIVARPTAPEEVTQEAPESAPLTWPVPTEGRALLTLVARPAVPETAPRTGDDLPKEPVTRARRTTRPAARPNKGAKVPPVLKPAPDPSPRQLSDADLAERLAALVAAGDLAPDAPVRAVQTALGIGFVRAKRIAQTVSAPAANQADAA</sequence>
<feature type="region of interest" description="Disordered" evidence="1">
    <location>
        <begin position="340"/>
        <end position="390"/>
    </location>
</feature>
<keyword evidence="4" id="KW-1185">Reference proteome</keyword>
<evidence type="ECO:0000313" key="4">
    <source>
        <dbReference type="Proteomes" id="UP000552644"/>
    </source>
</evidence>
<protein>
    <recommendedName>
        <fullName evidence="5">DUF2637 domain-containing protein</fullName>
    </recommendedName>
</protein>
<reference evidence="3 4" key="1">
    <citation type="submission" date="2020-08" db="EMBL/GenBank/DDBJ databases">
        <title>Genomic Encyclopedia of Type Strains, Phase III (KMG-III): the genomes of soil and plant-associated and newly described type strains.</title>
        <authorList>
            <person name="Whitman W."/>
        </authorList>
    </citation>
    <scope>NUCLEOTIDE SEQUENCE [LARGE SCALE GENOMIC DNA]</scope>
    <source>
        <strain evidence="3 4">CECT 8840</strain>
    </source>
</reference>
<keyword evidence="2" id="KW-1133">Transmembrane helix</keyword>
<organism evidence="3 4">
    <name type="scientific">Streptosporangium saharense</name>
    <dbReference type="NCBI Taxonomy" id="1706840"/>
    <lineage>
        <taxon>Bacteria</taxon>
        <taxon>Bacillati</taxon>
        <taxon>Actinomycetota</taxon>
        <taxon>Actinomycetes</taxon>
        <taxon>Streptosporangiales</taxon>
        <taxon>Streptosporangiaceae</taxon>
        <taxon>Streptosporangium</taxon>
    </lineage>
</organism>
<feature type="compositionally biased region" description="Basic and acidic residues" evidence="1">
    <location>
        <begin position="347"/>
        <end position="357"/>
    </location>
</feature>
<evidence type="ECO:0000256" key="1">
    <source>
        <dbReference type="SAM" id="MobiDB-lite"/>
    </source>
</evidence>
<evidence type="ECO:0000313" key="3">
    <source>
        <dbReference type="EMBL" id="MBB4920978.1"/>
    </source>
</evidence>
<evidence type="ECO:0000256" key="2">
    <source>
        <dbReference type="SAM" id="Phobius"/>
    </source>
</evidence>